<reference evidence="1 2" key="1">
    <citation type="submission" date="2024-06" db="EMBL/GenBank/DDBJ databases">
        <title>Genomic Encyclopedia of Type Strains, Phase IV (KMG-IV): sequencing the most valuable type-strain genomes for metagenomic binning, comparative biology and taxonomic classification.</title>
        <authorList>
            <person name="Goeker M."/>
        </authorList>
    </citation>
    <scope>NUCLEOTIDE SEQUENCE [LARGE SCALE GENOMIC DNA]</scope>
    <source>
        <strain evidence="1 2">DSM 29288</strain>
    </source>
</reference>
<sequence>MLDAALIKECADPSLKPAIVEQFVMAAGSDDPLAVTVKSGGRLLLIPKAASAEEALAIVRQYAGQAVVRVGLTQFPAGVGVKEPGDLKPDLVDACQNLRNGTAMFAKVLRIVAKWYGNPTSKDIFPQIFEDALYAWKTGEFGGVSACFRRRILAYPSKRRSKAIRKWMARKRRRKTYNQRRCRMLGMRGYGSIFPALVNNSVEFTSHWRGMFRPSQSLGDSKA</sequence>
<keyword evidence="2" id="KW-1185">Reference proteome</keyword>
<accession>A0ABV2MPF9</accession>
<comment type="caution">
    <text evidence="1">The sequence shown here is derived from an EMBL/GenBank/DDBJ whole genome shotgun (WGS) entry which is preliminary data.</text>
</comment>
<dbReference type="Proteomes" id="UP001549077">
    <property type="component" value="Unassembled WGS sequence"/>
</dbReference>
<name>A0ABV2MPF9_9HYPH</name>
<dbReference type="InterPro" id="IPR010680">
    <property type="entry name" value="TraH_2"/>
</dbReference>
<gene>
    <name evidence="1" type="ORF">ABID08_005716</name>
</gene>
<evidence type="ECO:0000313" key="1">
    <source>
        <dbReference type="EMBL" id="MET3758334.1"/>
    </source>
</evidence>
<dbReference type="NCBIfam" id="NF010417">
    <property type="entry name" value="PRK13843.1"/>
    <property type="match status" value="1"/>
</dbReference>
<organism evidence="1 2">
    <name type="scientific">Rhizobium binae</name>
    <dbReference type="NCBI Taxonomy" id="1138190"/>
    <lineage>
        <taxon>Bacteria</taxon>
        <taxon>Pseudomonadati</taxon>
        <taxon>Pseudomonadota</taxon>
        <taxon>Alphaproteobacteria</taxon>
        <taxon>Hyphomicrobiales</taxon>
        <taxon>Rhizobiaceae</taxon>
        <taxon>Rhizobium/Agrobacterium group</taxon>
        <taxon>Rhizobium</taxon>
    </lineage>
</organism>
<protein>
    <recommendedName>
        <fullName evidence="3">Conjugal transfer protein TraH</fullName>
    </recommendedName>
</protein>
<evidence type="ECO:0000313" key="2">
    <source>
        <dbReference type="Proteomes" id="UP001549077"/>
    </source>
</evidence>
<proteinExistence type="predicted"/>
<evidence type="ECO:0008006" key="3">
    <source>
        <dbReference type="Google" id="ProtNLM"/>
    </source>
</evidence>
<dbReference type="Pfam" id="PF06871">
    <property type="entry name" value="TraH_2"/>
    <property type="match status" value="1"/>
</dbReference>
<dbReference type="EMBL" id="JBEPMY010000027">
    <property type="protein sequence ID" value="MET3758334.1"/>
    <property type="molecule type" value="Genomic_DNA"/>
</dbReference>